<dbReference type="GO" id="GO:0004540">
    <property type="term" value="F:RNA nuclease activity"/>
    <property type="evidence" value="ECO:0007669"/>
    <property type="project" value="InterPro"/>
</dbReference>
<accession>A0A231VLZ5</accession>
<comment type="caution">
    <text evidence="5">The sequence shown here is derived from an EMBL/GenBank/DDBJ whole genome shotgun (WGS) entry which is preliminary data.</text>
</comment>
<dbReference type="GO" id="GO:0016787">
    <property type="term" value="F:hydrolase activity"/>
    <property type="evidence" value="ECO:0007669"/>
    <property type="project" value="UniProtKB-KW"/>
</dbReference>
<dbReference type="InterPro" id="IPR008201">
    <property type="entry name" value="HepT-like"/>
</dbReference>
<proteinExistence type="inferred from homology"/>
<dbReference type="Gene3D" id="1.20.120.580">
    <property type="entry name" value="bsu32300-like"/>
    <property type="match status" value="1"/>
</dbReference>
<dbReference type="PANTHER" id="PTHR33397:SF5">
    <property type="entry name" value="RNASE YUTE-RELATED"/>
    <property type="match status" value="1"/>
</dbReference>
<evidence type="ECO:0000256" key="1">
    <source>
        <dbReference type="ARBA" id="ARBA00022649"/>
    </source>
</evidence>
<keyword evidence="1" id="KW-1277">Toxin-antitoxin system</keyword>
<sequence length="142" mass="16863">MLNESDKLNILKRIDFIQIELNDLDEYKKLTYEVYNTDRITRRNVERIIENISNALIDISKIIIANENIHIPNSYREIILKLGEIETIDEELAKSIAEIARLRNVLAHQYLDIKWSYVKTFITDKINDVYKFIDAVNKYVEM</sequence>
<organism evidence="5 6">
    <name type="scientific">Thermoanaerobacterium thermosaccharolyticum</name>
    <name type="common">Clostridium thermosaccharolyticum</name>
    <dbReference type="NCBI Taxonomy" id="1517"/>
    <lineage>
        <taxon>Bacteria</taxon>
        <taxon>Bacillati</taxon>
        <taxon>Bacillota</taxon>
        <taxon>Clostridia</taxon>
        <taxon>Thermoanaerobacterales</taxon>
        <taxon>Thermoanaerobacteraceae</taxon>
        <taxon>Thermoanaerobacterium</taxon>
    </lineage>
</organism>
<evidence type="ECO:0000313" key="6">
    <source>
        <dbReference type="Proteomes" id="UP000215301"/>
    </source>
</evidence>
<evidence type="ECO:0000313" key="5">
    <source>
        <dbReference type="EMBL" id="OXT09128.1"/>
    </source>
</evidence>
<keyword evidence="3" id="KW-0378">Hydrolase</keyword>
<gene>
    <name evidence="5" type="ORF">CE561_02955</name>
</gene>
<dbReference type="EMBL" id="NKHD01000006">
    <property type="protein sequence ID" value="OXT09128.1"/>
    <property type="molecule type" value="Genomic_DNA"/>
</dbReference>
<evidence type="ECO:0000256" key="2">
    <source>
        <dbReference type="ARBA" id="ARBA00022722"/>
    </source>
</evidence>
<dbReference type="InterPro" id="IPR052379">
    <property type="entry name" value="Type_VII_TA_RNase"/>
</dbReference>
<evidence type="ECO:0000256" key="4">
    <source>
        <dbReference type="ARBA" id="ARBA00024207"/>
    </source>
</evidence>
<evidence type="ECO:0008006" key="7">
    <source>
        <dbReference type="Google" id="ProtNLM"/>
    </source>
</evidence>
<name>A0A231VLZ5_THETR</name>
<keyword evidence="2" id="KW-0540">Nuclease</keyword>
<dbReference type="RefSeq" id="WP_015311118.1">
    <property type="nucleotide sequence ID" value="NZ_CP116969.1"/>
</dbReference>
<dbReference type="Pfam" id="PF01934">
    <property type="entry name" value="HepT-like"/>
    <property type="match status" value="1"/>
</dbReference>
<dbReference type="NCBIfam" id="NF047751">
    <property type="entry name" value="HepT_toxin"/>
    <property type="match status" value="1"/>
</dbReference>
<dbReference type="InterPro" id="IPR037038">
    <property type="entry name" value="HepT-like_sf"/>
</dbReference>
<comment type="similarity">
    <text evidence="4">Belongs to the HepT RNase toxin family.</text>
</comment>
<protein>
    <recommendedName>
        <fullName evidence="7">DUF86 domain-containing protein</fullName>
    </recommendedName>
</protein>
<evidence type="ECO:0000256" key="3">
    <source>
        <dbReference type="ARBA" id="ARBA00022801"/>
    </source>
</evidence>
<dbReference type="PANTHER" id="PTHR33397">
    <property type="entry name" value="UPF0331 PROTEIN YUTE"/>
    <property type="match status" value="1"/>
</dbReference>
<reference evidence="5 6" key="1">
    <citation type="submission" date="2017-06" db="EMBL/GenBank/DDBJ databases">
        <title>Isolation and characterization of a thermophilic and butanogenic Thermoanaerobacterium thermosaccharolyticum M5 capable of efficient degradation of hemicellulose.</title>
        <authorList>
            <person name="Xin F."/>
            <person name="Jiang Y."/>
        </authorList>
    </citation>
    <scope>NUCLEOTIDE SEQUENCE [LARGE SCALE GENOMIC DNA]</scope>
    <source>
        <strain evidence="5 6">M5</strain>
    </source>
</reference>
<dbReference type="AlphaFoldDB" id="A0A231VLZ5"/>
<dbReference type="Proteomes" id="UP000215301">
    <property type="component" value="Unassembled WGS sequence"/>
</dbReference>
<dbReference type="GO" id="GO:0110001">
    <property type="term" value="C:toxin-antitoxin complex"/>
    <property type="evidence" value="ECO:0007669"/>
    <property type="project" value="InterPro"/>
</dbReference>